<protein>
    <submittedName>
        <fullName evidence="1">Right-handed parallel beta-helix repeat-containing protein</fullName>
    </submittedName>
</protein>
<name>A0A9D2ELE7_9FIRM</name>
<comment type="caution">
    <text evidence="1">The sequence shown here is derived from an EMBL/GenBank/DDBJ whole genome shotgun (WGS) entry which is preliminary data.</text>
</comment>
<gene>
    <name evidence="1" type="ORF">H9968_08095</name>
</gene>
<dbReference type="AlphaFoldDB" id="A0A9D2ELE7"/>
<reference evidence="1" key="1">
    <citation type="journal article" date="2021" name="PeerJ">
        <title>Extensive microbial diversity within the chicken gut microbiome revealed by metagenomics and culture.</title>
        <authorList>
            <person name="Gilroy R."/>
            <person name="Ravi A."/>
            <person name="Getino M."/>
            <person name="Pursley I."/>
            <person name="Horton D.L."/>
            <person name="Alikhan N.F."/>
            <person name="Baker D."/>
            <person name="Gharbi K."/>
            <person name="Hall N."/>
            <person name="Watson M."/>
            <person name="Adriaenssens E.M."/>
            <person name="Foster-Nyarko E."/>
            <person name="Jarju S."/>
            <person name="Secka A."/>
            <person name="Antonio M."/>
            <person name="Oren A."/>
            <person name="Chaudhuri R.R."/>
            <person name="La Ragione R."/>
            <person name="Hildebrand F."/>
            <person name="Pallen M.J."/>
        </authorList>
    </citation>
    <scope>NUCLEOTIDE SEQUENCE</scope>
    <source>
        <strain evidence="1">CHK179-28034</strain>
    </source>
</reference>
<proteinExistence type="predicted"/>
<dbReference type="EMBL" id="DXBR01000071">
    <property type="protein sequence ID" value="HIZ39869.1"/>
    <property type="molecule type" value="Genomic_DNA"/>
</dbReference>
<dbReference type="Proteomes" id="UP000824049">
    <property type="component" value="Unassembled WGS sequence"/>
</dbReference>
<dbReference type="Gene3D" id="2.160.20.10">
    <property type="entry name" value="Single-stranded right-handed beta-helix, Pectin lyase-like"/>
    <property type="match status" value="1"/>
</dbReference>
<sequence>MKKEINWQKLSFLTAFVFCCVLGWGLCISSVSAHQAGETVMGGWNRVAGTYNAQGQIVMNVCTEDYTARSGQVIRYDHVNSNALDALCSGNEPKTIVIPSGATVELMNGIHPGSNTTIIADGATLVMNGSGKGILATRPDAVNYKAVQNVRLQGGTWKLTDEKEGCSVIRFSHGSNVVIDGLTVISNYESHAIELIAMKNTTVQNCTLKVQGRMDKNSVEEALQIDVATPKTAPPLVQYGSQYVKGQTCKNIKILNNTIEGSRGLCVNFDGSGNKKYINKFHDKITIIGNTMTGYTAEGCVIYNTLNAVVKNNKITTHSKRKTKSYAVGLNITLQGKAPKKKMKKARLTVTGNTVYGVRQGIQLFSMTSSRYKKAVVTGNQCYAPKKKSAIALNKRAARKIVNKNNKMYKRKSVQ</sequence>
<evidence type="ECO:0000313" key="2">
    <source>
        <dbReference type="Proteomes" id="UP000824049"/>
    </source>
</evidence>
<dbReference type="SUPFAM" id="SSF51126">
    <property type="entry name" value="Pectin lyase-like"/>
    <property type="match status" value="1"/>
</dbReference>
<dbReference type="InterPro" id="IPR006626">
    <property type="entry name" value="PbH1"/>
</dbReference>
<dbReference type="SMART" id="SM00710">
    <property type="entry name" value="PbH1"/>
    <property type="match status" value="5"/>
</dbReference>
<organism evidence="1 2">
    <name type="scientific">Candidatus Anaerobutyricum stercoris</name>
    <dbReference type="NCBI Taxonomy" id="2838457"/>
    <lineage>
        <taxon>Bacteria</taxon>
        <taxon>Bacillati</taxon>
        <taxon>Bacillota</taxon>
        <taxon>Clostridia</taxon>
        <taxon>Lachnospirales</taxon>
        <taxon>Lachnospiraceae</taxon>
        <taxon>Anaerobutyricum</taxon>
    </lineage>
</organism>
<reference evidence="1" key="2">
    <citation type="submission" date="2021-04" db="EMBL/GenBank/DDBJ databases">
        <authorList>
            <person name="Gilroy R."/>
        </authorList>
    </citation>
    <scope>NUCLEOTIDE SEQUENCE</scope>
    <source>
        <strain evidence="1">CHK179-28034</strain>
    </source>
</reference>
<accession>A0A9D2ELE7</accession>
<dbReference type="InterPro" id="IPR012334">
    <property type="entry name" value="Pectin_lyas_fold"/>
</dbReference>
<evidence type="ECO:0000313" key="1">
    <source>
        <dbReference type="EMBL" id="HIZ39869.1"/>
    </source>
</evidence>
<dbReference type="InterPro" id="IPR011050">
    <property type="entry name" value="Pectin_lyase_fold/virulence"/>
</dbReference>